<keyword evidence="2" id="KW-1185">Reference proteome</keyword>
<comment type="caution">
    <text evidence="1">The sequence shown here is derived from an EMBL/GenBank/DDBJ whole genome shotgun (WGS) entry which is preliminary data.</text>
</comment>
<sequence>MSPPLQFGRRCCEWSKRSERVKIK</sequence>
<gene>
    <name evidence="1" type="ORF">SLEP1_g60520</name>
</gene>
<evidence type="ECO:0000313" key="1">
    <source>
        <dbReference type="EMBL" id="GKV54010.1"/>
    </source>
</evidence>
<feature type="non-terminal residue" evidence="1">
    <location>
        <position position="24"/>
    </location>
</feature>
<accession>A0AAV5MW10</accession>
<dbReference type="Proteomes" id="UP001054252">
    <property type="component" value="Unassembled WGS sequence"/>
</dbReference>
<protein>
    <submittedName>
        <fullName evidence="1">Uncharacterized protein</fullName>
    </submittedName>
</protein>
<reference evidence="1 2" key="1">
    <citation type="journal article" date="2021" name="Commun. Biol.">
        <title>The genome of Shorea leprosula (Dipterocarpaceae) highlights the ecological relevance of drought in aseasonal tropical rainforests.</title>
        <authorList>
            <person name="Ng K.K.S."/>
            <person name="Kobayashi M.J."/>
            <person name="Fawcett J.A."/>
            <person name="Hatakeyama M."/>
            <person name="Paape T."/>
            <person name="Ng C.H."/>
            <person name="Ang C.C."/>
            <person name="Tnah L.H."/>
            <person name="Lee C.T."/>
            <person name="Nishiyama T."/>
            <person name="Sese J."/>
            <person name="O'Brien M.J."/>
            <person name="Copetti D."/>
            <person name="Mohd Noor M.I."/>
            <person name="Ong R.C."/>
            <person name="Putra M."/>
            <person name="Sireger I.Z."/>
            <person name="Indrioko S."/>
            <person name="Kosugi Y."/>
            <person name="Izuno A."/>
            <person name="Isagi Y."/>
            <person name="Lee S.L."/>
            <person name="Shimizu K.K."/>
        </authorList>
    </citation>
    <scope>NUCLEOTIDE SEQUENCE [LARGE SCALE GENOMIC DNA]</scope>
    <source>
        <strain evidence="1">214</strain>
    </source>
</reference>
<dbReference type="EMBL" id="BPVZ01002752">
    <property type="protein sequence ID" value="GKV54010.1"/>
    <property type="molecule type" value="Genomic_DNA"/>
</dbReference>
<evidence type="ECO:0000313" key="2">
    <source>
        <dbReference type="Proteomes" id="UP001054252"/>
    </source>
</evidence>
<organism evidence="1 2">
    <name type="scientific">Rubroshorea leprosula</name>
    <dbReference type="NCBI Taxonomy" id="152421"/>
    <lineage>
        <taxon>Eukaryota</taxon>
        <taxon>Viridiplantae</taxon>
        <taxon>Streptophyta</taxon>
        <taxon>Embryophyta</taxon>
        <taxon>Tracheophyta</taxon>
        <taxon>Spermatophyta</taxon>
        <taxon>Magnoliopsida</taxon>
        <taxon>eudicotyledons</taxon>
        <taxon>Gunneridae</taxon>
        <taxon>Pentapetalae</taxon>
        <taxon>rosids</taxon>
        <taxon>malvids</taxon>
        <taxon>Malvales</taxon>
        <taxon>Dipterocarpaceae</taxon>
        <taxon>Rubroshorea</taxon>
    </lineage>
</organism>
<dbReference type="AlphaFoldDB" id="A0AAV5MW10"/>
<proteinExistence type="predicted"/>
<name>A0AAV5MW10_9ROSI</name>